<protein>
    <submittedName>
        <fullName evidence="3">Protein N-acetyltransferase, RimJ/RimL family</fullName>
    </submittedName>
    <submittedName>
        <fullName evidence="2">RimJ/RimL family protein N-acetyltransferase</fullName>
    </submittedName>
</protein>
<feature type="domain" description="N-acetyltransferase" evidence="1">
    <location>
        <begin position="32"/>
        <end position="185"/>
    </location>
</feature>
<gene>
    <name evidence="2" type="ORF">BCF38_10971</name>
    <name evidence="3" type="ORF">SAMN05421539_10971</name>
</gene>
<dbReference type="Gene3D" id="3.40.630.30">
    <property type="match status" value="1"/>
</dbReference>
<evidence type="ECO:0000313" key="2">
    <source>
        <dbReference type="EMBL" id="PWJ16187.1"/>
    </source>
</evidence>
<accession>A0A2Y9B4H5</accession>
<keyword evidence="4" id="KW-1185">Reference proteome</keyword>
<sequence length="185" mass="19686">MIAPLTIPVVPAAAAQAAALDAVVPVLRTERTMLRAPRLTDFSVLHSITGSDRNSFEGGPSTPEESWADFCAMTATWLLRGHGMWTLEHDGAAAGFILIGTEPGDREHELGWLMTAEFEGRGLATEGAQAALAHARDVLTLPSLVSYIPQGNTRSERIAARLGAQPDGTLLHGTVTVWRHWGAGA</sequence>
<reference evidence="5" key="1">
    <citation type="submission" date="2016-10" db="EMBL/GenBank/DDBJ databases">
        <authorList>
            <person name="Varghese N."/>
            <person name="Submissions S."/>
        </authorList>
    </citation>
    <scope>NUCLEOTIDE SEQUENCE [LARGE SCALE GENOMIC DNA]</scope>
    <source>
        <strain evidence="5">DSM 25227</strain>
    </source>
</reference>
<evidence type="ECO:0000313" key="3">
    <source>
        <dbReference type="EMBL" id="SSA49199.1"/>
    </source>
</evidence>
<dbReference type="PANTHER" id="PTHR43441:SF2">
    <property type="entry name" value="FAMILY ACETYLTRANSFERASE, PUTATIVE (AFU_ORTHOLOGUE AFUA_7G00850)-RELATED"/>
    <property type="match status" value="1"/>
</dbReference>
<dbReference type="GO" id="GO:0005737">
    <property type="term" value="C:cytoplasm"/>
    <property type="evidence" value="ECO:0007669"/>
    <property type="project" value="TreeGrafter"/>
</dbReference>
<dbReference type="InterPro" id="IPR051908">
    <property type="entry name" value="Ribosomal_N-acetyltransferase"/>
</dbReference>
<evidence type="ECO:0000313" key="4">
    <source>
        <dbReference type="Proteomes" id="UP000245839"/>
    </source>
</evidence>
<organism evidence="3 5">
    <name type="scientific">Jannaschia seohaensis</name>
    <dbReference type="NCBI Taxonomy" id="475081"/>
    <lineage>
        <taxon>Bacteria</taxon>
        <taxon>Pseudomonadati</taxon>
        <taxon>Pseudomonadota</taxon>
        <taxon>Alphaproteobacteria</taxon>
        <taxon>Rhodobacterales</taxon>
        <taxon>Roseobacteraceae</taxon>
        <taxon>Jannaschia</taxon>
    </lineage>
</organism>
<dbReference type="Proteomes" id="UP000251571">
    <property type="component" value="Unassembled WGS sequence"/>
</dbReference>
<dbReference type="PROSITE" id="PS51186">
    <property type="entry name" value="GNAT"/>
    <property type="match status" value="1"/>
</dbReference>
<dbReference type="GO" id="GO:0008999">
    <property type="term" value="F:protein-N-terminal-alanine acetyltransferase activity"/>
    <property type="evidence" value="ECO:0007669"/>
    <property type="project" value="TreeGrafter"/>
</dbReference>
<dbReference type="PANTHER" id="PTHR43441">
    <property type="entry name" value="RIBOSOMAL-PROTEIN-SERINE ACETYLTRANSFERASE"/>
    <property type="match status" value="1"/>
</dbReference>
<keyword evidence="3" id="KW-0808">Transferase</keyword>
<proteinExistence type="predicted"/>
<dbReference type="OrthoDB" id="6293260at2"/>
<evidence type="ECO:0000313" key="5">
    <source>
        <dbReference type="Proteomes" id="UP000251571"/>
    </source>
</evidence>
<dbReference type="CDD" id="cd04301">
    <property type="entry name" value="NAT_SF"/>
    <property type="match status" value="1"/>
</dbReference>
<dbReference type="AlphaFoldDB" id="A0A2Y9B4H5"/>
<dbReference type="EMBL" id="QGDJ01000009">
    <property type="protein sequence ID" value="PWJ16187.1"/>
    <property type="molecule type" value="Genomic_DNA"/>
</dbReference>
<reference evidence="2 4" key="3">
    <citation type="submission" date="2018-03" db="EMBL/GenBank/DDBJ databases">
        <title>Genomic Encyclopedia of Archaeal and Bacterial Type Strains, Phase II (KMG-II): from individual species to whole genera.</title>
        <authorList>
            <person name="Goeker M."/>
        </authorList>
    </citation>
    <scope>NUCLEOTIDE SEQUENCE [LARGE SCALE GENOMIC DNA]</scope>
    <source>
        <strain evidence="2 4">DSM 25227</strain>
    </source>
</reference>
<reference evidence="3" key="2">
    <citation type="submission" date="2016-10" db="EMBL/GenBank/DDBJ databases">
        <authorList>
            <person name="Cai Z."/>
        </authorList>
    </citation>
    <scope>NUCLEOTIDE SEQUENCE [LARGE SCALE GENOMIC DNA]</scope>
    <source>
        <strain evidence="3">DSM 25227</strain>
    </source>
</reference>
<name>A0A2Y9B4H5_9RHOB</name>
<dbReference type="InterPro" id="IPR000182">
    <property type="entry name" value="GNAT_dom"/>
</dbReference>
<dbReference type="InterPro" id="IPR016181">
    <property type="entry name" value="Acyl_CoA_acyltransferase"/>
</dbReference>
<dbReference type="EMBL" id="UETC01000009">
    <property type="protein sequence ID" value="SSA49199.1"/>
    <property type="molecule type" value="Genomic_DNA"/>
</dbReference>
<dbReference type="GO" id="GO:1990189">
    <property type="term" value="F:protein N-terminal-serine acetyltransferase activity"/>
    <property type="evidence" value="ECO:0007669"/>
    <property type="project" value="TreeGrafter"/>
</dbReference>
<dbReference type="Pfam" id="PF13302">
    <property type="entry name" value="Acetyltransf_3"/>
    <property type="match status" value="1"/>
</dbReference>
<dbReference type="SUPFAM" id="SSF55729">
    <property type="entry name" value="Acyl-CoA N-acyltransferases (Nat)"/>
    <property type="match status" value="1"/>
</dbReference>
<dbReference type="RefSeq" id="WP_109565396.1">
    <property type="nucleotide sequence ID" value="NZ_QGDJ01000009.1"/>
</dbReference>
<evidence type="ECO:0000259" key="1">
    <source>
        <dbReference type="PROSITE" id="PS51186"/>
    </source>
</evidence>
<dbReference type="Proteomes" id="UP000245839">
    <property type="component" value="Unassembled WGS sequence"/>
</dbReference>